<dbReference type="Pfam" id="PF03734">
    <property type="entry name" value="YkuD"/>
    <property type="match status" value="1"/>
</dbReference>
<evidence type="ECO:0000259" key="10">
    <source>
        <dbReference type="PROSITE" id="PS52029"/>
    </source>
</evidence>
<dbReference type="InterPro" id="IPR005490">
    <property type="entry name" value="LD_TPept_cat_dom"/>
</dbReference>
<feature type="active site" description="Nucleophile" evidence="7">
    <location>
        <position position="399"/>
    </location>
</feature>
<reference evidence="11 12" key="1">
    <citation type="submission" date="2023-08" db="EMBL/GenBank/DDBJ databases">
        <title>genomic of DY56.</title>
        <authorList>
            <person name="Wang Y."/>
        </authorList>
    </citation>
    <scope>NUCLEOTIDE SEQUENCE [LARGE SCALE GENOMIC DNA]</scope>
    <source>
        <strain evidence="11 12">DY56-A-20</strain>
    </source>
</reference>
<keyword evidence="12" id="KW-1185">Reference proteome</keyword>
<evidence type="ECO:0000256" key="6">
    <source>
        <dbReference type="ARBA" id="ARBA00023316"/>
    </source>
</evidence>
<sequence length="507" mass="55388">MKNFKTMLGLAAGTAMLAVGAQAQQTDPQNLLPPEPAKVTEPLPDYTMLQSRDGAPVSPPERRAAQPAPRGEPPVTLPRPEPRTEPRQPSVAENFGDIAMESGEVVQELPVLVGEWSLPAARQLASFVDGIAAEGLDSQDYGPDVLAAAIAQGEGAALNEIASRTFVWLVEDLRDGRTPMEARKQWFVMDPDADRMPTARLLKDALAKGTIAETLAGLAPVHPDYALLKAELTATPKGQTAKRKLIRANMDRWRWLPQDLGSKYLMTNVPEFRVRLTVRDKIIKSYRTIVGKPGRTATPQLAEMVEGVIFNPTWTVPQSIVVGEGLGARVLGNPGWAKAQGYTATRGENGWVSVVQQPGPRNALGVMKLHMPNRHAIFLHDTPSRGLFANEDRALSHGCIRVENARELAMTMAMLGNMSTKDDIPAIQSEVEAITASGEYTAYEIKNQWPVYIAYFTMARDVDGELTTFEDIYGRDAAVMASFERPRIANRSRVQGEEIIPLEAPGA</sequence>
<evidence type="ECO:0000313" key="11">
    <source>
        <dbReference type="EMBL" id="MDP4540163.1"/>
    </source>
</evidence>
<evidence type="ECO:0000256" key="7">
    <source>
        <dbReference type="PROSITE-ProRule" id="PRU01373"/>
    </source>
</evidence>
<evidence type="ECO:0000256" key="1">
    <source>
        <dbReference type="ARBA" id="ARBA00004752"/>
    </source>
</evidence>
<keyword evidence="6 7" id="KW-0961">Cell wall biogenesis/degradation</keyword>
<dbReference type="PANTHER" id="PTHR41533">
    <property type="entry name" value="L,D-TRANSPEPTIDASE HI_1667-RELATED"/>
    <property type="match status" value="1"/>
</dbReference>
<feature type="compositionally biased region" description="Pro residues" evidence="8">
    <location>
        <begin position="70"/>
        <end position="79"/>
    </location>
</feature>
<dbReference type="PROSITE" id="PS52029">
    <property type="entry name" value="LD_TPASE"/>
    <property type="match status" value="1"/>
</dbReference>
<comment type="similarity">
    <text evidence="2">Belongs to the YkuD family.</text>
</comment>
<dbReference type="PANTHER" id="PTHR41533:SF2">
    <property type="entry name" value="BLR7131 PROTEIN"/>
    <property type="match status" value="1"/>
</dbReference>
<evidence type="ECO:0000256" key="8">
    <source>
        <dbReference type="SAM" id="MobiDB-lite"/>
    </source>
</evidence>
<keyword evidence="4 7" id="KW-0133">Cell shape</keyword>
<name>A0ABT9HA32_9SPHN</name>
<dbReference type="InterPro" id="IPR052905">
    <property type="entry name" value="LD-transpeptidase_YkuD-like"/>
</dbReference>
<evidence type="ECO:0000256" key="2">
    <source>
        <dbReference type="ARBA" id="ARBA00005992"/>
    </source>
</evidence>
<accession>A0ABT9HA32</accession>
<evidence type="ECO:0000256" key="9">
    <source>
        <dbReference type="SAM" id="SignalP"/>
    </source>
</evidence>
<organism evidence="11 12">
    <name type="scientific">Qipengyuania benthica</name>
    <dbReference type="NCBI Taxonomy" id="3067651"/>
    <lineage>
        <taxon>Bacteria</taxon>
        <taxon>Pseudomonadati</taxon>
        <taxon>Pseudomonadota</taxon>
        <taxon>Alphaproteobacteria</taxon>
        <taxon>Sphingomonadales</taxon>
        <taxon>Erythrobacteraceae</taxon>
        <taxon>Qipengyuania</taxon>
    </lineage>
</organism>
<evidence type="ECO:0000256" key="4">
    <source>
        <dbReference type="ARBA" id="ARBA00022960"/>
    </source>
</evidence>
<comment type="pathway">
    <text evidence="1 7">Cell wall biogenesis; peptidoglycan biosynthesis.</text>
</comment>
<protein>
    <submittedName>
        <fullName evidence="11">L,D-transpeptidase family protein</fullName>
    </submittedName>
</protein>
<feature type="chain" id="PRO_5046981946" evidence="9">
    <location>
        <begin position="24"/>
        <end position="507"/>
    </location>
</feature>
<dbReference type="CDD" id="cd16913">
    <property type="entry name" value="YkuD_like"/>
    <property type="match status" value="1"/>
</dbReference>
<keyword evidence="5 7" id="KW-0573">Peptidoglycan synthesis</keyword>
<keyword evidence="3" id="KW-0808">Transferase</keyword>
<gene>
    <name evidence="11" type="ORF">Q9K01_11045</name>
</gene>
<evidence type="ECO:0000313" key="12">
    <source>
        <dbReference type="Proteomes" id="UP001235664"/>
    </source>
</evidence>
<feature type="domain" description="L,D-TPase catalytic" evidence="10">
    <location>
        <begin position="263"/>
        <end position="425"/>
    </location>
</feature>
<dbReference type="Gene3D" id="2.40.440.10">
    <property type="entry name" value="L,D-transpeptidase catalytic domain-like"/>
    <property type="match status" value="1"/>
</dbReference>
<keyword evidence="9" id="KW-0732">Signal</keyword>
<comment type="caution">
    <text evidence="11">The sequence shown here is derived from an EMBL/GenBank/DDBJ whole genome shotgun (WGS) entry which is preliminary data.</text>
</comment>
<evidence type="ECO:0000256" key="5">
    <source>
        <dbReference type="ARBA" id="ARBA00022984"/>
    </source>
</evidence>
<feature type="active site" description="Proton donor/acceptor" evidence="7">
    <location>
        <position position="380"/>
    </location>
</feature>
<dbReference type="SUPFAM" id="SSF141523">
    <property type="entry name" value="L,D-transpeptidase catalytic domain-like"/>
    <property type="match status" value="1"/>
</dbReference>
<evidence type="ECO:0000256" key="3">
    <source>
        <dbReference type="ARBA" id="ARBA00022679"/>
    </source>
</evidence>
<dbReference type="InterPro" id="IPR045380">
    <property type="entry name" value="LD_TPept_scaffold_dom"/>
</dbReference>
<feature type="signal peptide" evidence="9">
    <location>
        <begin position="1"/>
        <end position="23"/>
    </location>
</feature>
<dbReference type="Proteomes" id="UP001235664">
    <property type="component" value="Unassembled WGS sequence"/>
</dbReference>
<dbReference type="InterPro" id="IPR038063">
    <property type="entry name" value="Transpep_catalytic_dom"/>
</dbReference>
<proteinExistence type="inferred from homology"/>
<dbReference type="EMBL" id="JAVAIL010000003">
    <property type="protein sequence ID" value="MDP4540163.1"/>
    <property type="molecule type" value="Genomic_DNA"/>
</dbReference>
<dbReference type="RefSeq" id="WP_305930302.1">
    <property type="nucleotide sequence ID" value="NZ_JAVAIL010000003.1"/>
</dbReference>
<dbReference type="Pfam" id="PF20142">
    <property type="entry name" value="Scaffold"/>
    <property type="match status" value="1"/>
</dbReference>
<feature type="region of interest" description="Disordered" evidence="8">
    <location>
        <begin position="22"/>
        <end position="90"/>
    </location>
</feature>